<name>A0AA35YDQ6_LACSI</name>
<sequence>MLEEIGIYVMERLYRQKIKGSSWGDLNICPAIRLKLSKIKQLQRFWRIVPSGYQQFEVRLLDDAYVVDLHKRTCGCRGKVKVELVQEVDVESDSDSEVQREPDSEVESYEVDFEVGNHTYEDVYQPEVEAEVRGVEAHVEVGGVEEQVEVEAQVEAHVEVEVEEGEYQAAVVDQVEVEEGEYQDVVVDQVEVEVQGQGEGQECKELVVLQDLVGKDDQGQAALEDPVE</sequence>
<dbReference type="AlphaFoldDB" id="A0AA35YDQ6"/>
<dbReference type="Proteomes" id="UP001177003">
    <property type="component" value="Chromosome 1"/>
</dbReference>
<organism evidence="1 2">
    <name type="scientific">Lactuca saligna</name>
    <name type="common">Willowleaf lettuce</name>
    <dbReference type="NCBI Taxonomy" id="75948"/>
    <lineage>
        <taxon>Eukaryota</taxon>
        <taxon>Viridiplantae</taxon>
        <taxon>Streptophyta</taxon>
        <taxon>Embryophyta</taxon>
        <taxon>Tracheophyta</taxon>
        <taxon>Spermatophyta</taxon>
        <taxon>Magnoliopsida</taxon>
        <taxon>eudicotyledons</taxon>
        <taxon>Gunneridae</taxon>
        <taxon>Pentapetalae</taxon>
        <taxon>asterids</taxon>
        <taxon>campanulids</taxon>
        <taxon>Asterales</taxon>
        <taxon>Asteraceae</taxon>
        <taxon>Cichorioideae</taxon>
        <taxon>Cichorieae</taxon>
        <taxon>Lactucinae</taxon>
        <taxon>Lactuca</taxon>
    </lineage>
</organism>
<evidence type="ECO:0000313" key="2">
    <source>
        <dbReference type="Proteomes" id="UP001177003"/>
    </source>
</evidence>
<keyword evidence="2" id="KW-1185">Reference proteome</keyword>
<proteinExistence type="predicted"/>
<gene>
    <name evidence="1" type="ORF">LSALG_LOCUS10315</name>
</gene>
<evidence type="ECO:0000313" key="1">
    <source>
        <dbReference type="EMBL" id="CAI9269971.1"/>
    </source>
</evidence>
<protein>
    <submittedName>
        <fullName evidence="1">Uncharacterized protein</fullName>
    </submittedName>
</protein>
<dbReference type="EMBL" id="OX465077">
    <property type="protein sequence ID" value="CAI9269971.1"/>
    <property type="molecule type" value="Genomic_DNA"/>
</dbReference>
<dbReference type="PANTHER" id="PTHR31973:SF189">
    <property type="entry name" value="TRANSPOSASE, MUDR, PLANT, MULE TRANSPOSASE DOMAIN PROTEIN-RELATED"/>
    <property type="match status" value="1"/>
</dbReference>
<reference evidence="1" key="1">
    <citation type="submission" date="2023-04" db="EMBL/GenBank/DDBJ databases">
        <authorList>
            <person name="Vijverberg K."/>
            <person name="Xiong W."/>
            <person name="Schranz E."/>
        </authorList>
    </citation>
    <scope>NUCLEOTIDE SEQUENCE</scope>
</reference>
<dbReference type="PANTHER" id="PTHR31973">
    <property type="entry name" value="POLYPROTEIN, PUTATIVE-RELATED"/>
    <property type="match status" value="1"/>
</dbReference>
<accession>A0AA35YDQ6</accession>